<evidence type="ECO:0000313" key="2">
    <source>
        <dbReference type="Proteomes" id="UP000714275"/>
    </source>
</evidence>
<proteinExistence type="predicted"/>
<protein>
    <submittedName>
        <fullName evidence="1">Uncharacterized protein</fullName>
    </submittedName>
</protein>
<reference evidence="1" key="1">
    <citation type="journal article" date="2020" name="New Phytol.">
        <title>Comparative genomics reveals dynamic genome evolution in host specialist ectomycorrhizal fungi.</title>
        <authorList>
            <person name="Lofgren L.A."/>
            <person name="Nguyen N.H."/>
            <person name="Vilgalys R."/>
            <person name="Ruytinx J."/>
            <person name="Liao H.L."/>
            <person name="Branco S."/>
            <person name="Kuo A."/>
            <person name="LaButti K."/>
            <person name="Lipzen A."/>
            <person name="Andreopoulos W."/>
            <person name="Pangilinan J."/>
            <person name="Riley R."/>
            <person name="Hundley H."/>
            <person name="Na H."/>
            <person name="Barry K."/>
            <person name="Grigoriev I.V."/>
            <person name="Stajich J.E."/>
            <person name="Kennedy P.G."/>
        </authorList>
    </citation>
    <scope>NUCLEOTIDE SEQUENCE</scope>
    <source>
        <strain evidence="1">DOB743</strain>
    </source>
</reference>
<dbReference type="OrthoDB" id="5577072at2759"/>
<accession>A0A9P7A2S4</accession>
<keyword evidence="2" id="KW-1185">Reference proteome</keyword>
<gene>
    <name evidence="1" type="ORF">EV702DRAFT_1075407</name>
</gene>
<comment type="caution">
    <text evidence="1">The sequence shown here is derived from an EMBL/GenBank/DDBJ whole genome shotgun (WGS) entry which is preliminary data.</text>
</comment>
<sequence>MYASTTLRYSVCAGIAWFIPDSAKASTGADGSIGGLGTHDTINSGPQLSGIQFGNMEVKVDTTTTRRTCEHYCRRDGRPKSPLCTAGWGYGLGASDRFYSRSSQRNQRTPARHC</sequence>
<dbReference type="Proteomes" id="UP000714275">
    <property type="component" value="Unassembled WGS sequence"/>
</dbReference>
<organism evidence="1 2">
    <name type="scientific">Suillus placidus</name>
    <dbReference type="NCBI Taxonomy" id="48579"/>
    <lineage>
        <taxon>Eukaryota</taxon>
        <taxon>Fungi</taxon>
        <taxon>Dikarya</taxon>
        <taxon>Basidiomycota</taxon>
        <taxon>Agaricomycotina</taxon>
        <taxon>Agaricomycetes</taxon>
        <taxon>Agaricomycetidae</taxon>
        <taxon>Boletales</taxon>
        <taxon>Suillineae</taxon>
        <taxon>Suillaceae</taxon>
        <taxon>Suillus</taxon>
    </lineage>
</organism>
<dbReference type="EMBL" id="JABBWD010000006">
    <property type="protein sequence ID" value="KAG1781312.1"/>
    <property type="molecule type" value="Genomic_DNA"/>
</dbReference>
<evidence type="ECO:0000313" key="1">
    <source>
        <dbReference type="EMBL" id="KAG1781312.1"/>
    </source>
</evidence>
<name>A0A9P7A2S4_9AGAM</name>
<dbReference type="AlphaFoldDB" id="A0A9P7A2S4"/>